<proteinExistence type="predicted"/>
<sequence>MECGKRRARMARRFPYVIGAFRAMHASGWCADDLGLLAGCCRFASFREACRAVHGVAVSGYERDGRGPIAPGANDIGLRPVGEPQLGLASGAALRTACRNIDQRLFPEKLLLSSGPRKRLAALSTRQCLIRKVHVGSLRREGTALQPGAERVADRPFRSPDPLRSTERMDNFWPSPRYHDCAYIATHISRTMRNCPVSWFRIPSNRTCCGHI</sequence>
<gene>
    <name evidence="2" type="ORF">AVDCRST_MAG87-1394</name>
</gene>
<dbReference type="AlphaFoldDB" id="A0A6J4UTF7"/>
<evidence type="ECO:0000313" key="2">
    <source>
        <dbReference type="EMBL" id="CAA9558618.1"/>
    </source>
</evidence>
<accession>A0A6J4UTF7</accession>
<protein>
    <submittedName>
        <fullName evidence="2">Uncharacterized protein</fullName>
    </submittedName>
</protein>
<reference evidence="2" key="1">
    <citation type="submission" date="2020-02" db="EMBL/GenBank/DDBJ databases">
        <authorList>
            <person name="Meier V. D."/>
        </authorList>
    </citation>
    <scope>NUCLEOTIDE SEQUENCE</scope>
    <source>
        <strain evidence="2">AVDCRST_MAG87</strain>
    </source>
</reference>
<evidence type="ECO:0000256" key="1">
    <source>
        <dbReference type="SAM" id="MobiDB-lite"/>
    </source>
</evidence>
<dbReference type="EMBL" id="CADCWJ010000314">
    <property type="protein sequence ID" value="CAA9558618.1"/>
    <property type="molecule type" value="Genomic_DNA"/>
</dbReference>
<organism evidence="2">
    <name type="scientific">uncultured Thermomicrobiales bacterium</name>
    <dbReference type="NCBI Taxonomy" id="1645740"/>
    <lineage>
        <taxon>Bacteria</taxon>
        <taxon>Pseudomonadati</taxon>
        <taxon>Thermomicrobiota</taxon>
        <taxon>Thermomicrobia</taxon>
        <taxon>Thermomicrobiales</taxon>
        <taxon>environmental samples</taxon>
    </lineage>
</organism>
<name>A0A6J4UTF7_9BACT</name>
<feature type="region of interest" description="Disordered" evidence="1">
    <location>
        <begin position="144"/>
        <end position="163"/>
    </location>
</feature>